<dbReference type="GO" id="GO:0005737">
    <property type="term" value="C:cytoplasm"/>
    <property type="evidence" value="ECO:0007669"/>
    <property type="project" value="TreeGrafter"/>
</dbReference>
<dbReference type="SMART" id="SM00516">
    <property type="entry name" value="SEC14"/>
    <property type="match status" value="1"/>
</dbReference>
<dbReference type="SUPFAM" id="SSF101576">
    <property type="entry name" value="Supernatant protein factor (SPF), C-terminal domain"/>
    <property type="match status" value="1"/>
</dbReference>
<dbReference type="InterPro" id="IPR051064">
    <property type="entry name" value="SEC14/CRAL-TRIO_domain"/>
</dbReference>
<dbReference type="Pfam" id="PF00650">
    <property type="entry name" value="CRAL_TRIO"/>
    <property type="match status" value="1"/>
</dbReference>
<dbReference type="PANTHER" id="PTHR23324">
    <property type="entry name" value="SEC14 RELATED PROTEIN"/>
    <property type="match status" value="1"/>
</dbReference>
<dbReference type="CDD" id="cd00170">
    <property type="entry name" value="SEC14"/>
    <property type="match status" value="1"/>
</dbReference>
<organism evidence="3 4">
    <name type="scientific">Bursaphelenchus xylophilus</name>
    <name type="common">Pinewood nematode worm</name>
    <name type="synonym">Aphelenchoides xylophilus</name>
    <dbReference type="NCBI Taxonomy" id="6326"/>
    <lineage>
        <taxon>Eukaryota</taxon>
        <taxon>Metazoa</taxon>
        <taxon>Ecdysozoa</taxon>
        <taxon>Nematoda</taxon>
        <taxon>Chromadorea</taxon>
        <taxon>Rhabditida</taxon>
        <taxon>Tylenchina</taxon>
        <taxon>Tylenchomorpha</taxon>
        <taxon>Aphelenchoidea</taxon>
        <taxon>Aphelenchoididae</taxon>
        <taxon>Bursaphelenchus</taxon>
    </lineage>
</organism>
<evidence type="ECO:0000259" key="2">
    <source>
        <dbReference type="PROSITE" id="PS50866"/>
    </source>
</evidence>
<reference evidence="4" key="1">
    <citation type="submission" date="2016-11" db="UniProtKB">
        <authorList>
            <consortium name="WormBaseParasite"/>
        </authorList>
    </citation>
    <scope>IDENTIFICATION</scope>
</reference>
<protein>
    <submittedName>
        <fullName evidence="4">CRAL-TRIO domain-containing protein</fullName>
    </submittedName>
</protein>
<evidence type="ECO:0000259" key="1">
    <source>
        <dbReference type="PROSITE" id="PS50191"/>
    </source>
</evidence>
<dbReference type="PROSITE" id="PS50191">
    <property type="entry name" value="CRAL_TRIO"/>
    <property type="match status" value="1"/>
</dbReference>
<dbReference type="WBParaSite" id="BXY_0711800.1">
    <property type="protein sequence ID" value="BXY_0711800.1"/>
    <property type="gene ID" value="BXY_0711800"/>
</dbReference>
<dbReference type="InterPro" id="IPR036865">
    <property type="entry name" value="CRAL-TRIO_dom_sf"/>
</dbReference>
<evidence type="ECO:0000313" key="3">
    <source>
        <dbReference type="Proteomes" id="UP000095284"/>
    </source>
</evidence>
<dbReference type="PROSITE" id="PS50866">
    <property type="entry name" value="GOLD"/>
    <property type="match status" value="1"/>
</dbReference>
<dbReference type="InterPro" id="IPR036598">
    <property type="entry name" value="GOLD_dom_sf"/>
</dbReference>
<proteinExistence type="predicted"/>
<evidence type="ECO:0000313" key="4">
    <source>
        <dbReference type="WBParaSite" id="BXY_0711800.1"/>
    </source>
</evidence>
<dbReference type="InterPro" id="IPR009038">
    <property type="entry name" value="GOLD_dom"/>
</dbReference>
<dbReference type="Proteomes" id="UP000095284">
    <property type="component" value="Unplaced"/>
</dbReference>
<feature type="domain" description="GOLD" evidence="2">
    <location>
        <begin position="319"/>
        <end position="429"/>
    </location>
</feature>
<dbReference type="InterPro" id="IPR001251">
    <property type="entry name" value="CRAL-TRIO_dom"/>
</dbReference>
<dbReference type="AlphaFoldDB" id="A0A1I7S289"/>
<name>A0A1I7S289_BURXY</name>
<dbReference type="SUPFAM" id="SSF52087">
    <property type="entry name" value="CRAL/TRIO domain"/>
    <property type="match status" value="1"/>
</dbReference>
<dbReference type="Gene3D" id="2.60.120.680">
    <property type="entry name" value="GOLD domain"/>
    <property type="match status" value="1"/>
</dbReference>
<feature type="domain" description="CRAL-TRIO" evidence="1">
    <location>
        <begin position="131"/>
        <end position="303"/>
    </location>
</feature>
<dbReference type="PANTHER" id="PTHR23324:SF7">
    <property type="entry name" value="CRAL-TRIO DOMAIN-CONTAINING PROTEIN"/>
    <property type="match status" value="1"/>
</dbReference>
<accession>A0A1I7S289</accession>
<dbReference type="Gene3D" id="3.40.525.10">
    <property type="entry name" value="CRAL-TRIO lipid binding domain"/>
    <property type="match status" value="1"/>
</dbReference>
<sequence>MLSHQRQWNPEIVGASEEMDKLSLDSAVSSEGLASNSAGEISEDDIQISADLTVSEIEKIKNLKTEIGKELLEKTPLMNDEFSLHRWICGWDNKVAEILPRYAQMSEIVEALGFNEFVVNDEDEVNTTVVKYNHLAQFFAGGVMGFDNDGDLITCSFLGNVRPRTLVKCGSTHQVFKMAILDAVLIMKLLKKREEKTGKQAGCKIIMDLSGFGMEHLFAPTVKIYLNLIKLLQDMFPELTRKIYVINSPTIFTTAFGLIKPILSEKTRSKIEILGSNYQKFLLEELGEHNVYPLYGGSKKPTKGDSETGTLRMGGVPHKENIYNPIYCPHSVDDDKLTKINVPARSKKSLDFECKAGQTLKWFFKSSGDIDLSVYLDNKILYMPKLRLNTEFVPEFDEVLCKADGTYSIIFDNSFSTFFSKDVRHHIQIVD</sequence>
<dbReference type="eggNOG" id="KOG1471">
    <property type="taxonomic scope" value="Eukaryota"/>
</dbReference>